<evidence type="ECO:0000313" key="8">
    <source>
        <dbReference type="Proteomes" id="UP000229433"/>
    </source>
</evidence>
<feature type="compositionally biased region" description="Polar residues" evidence="2">
    <location>
        <begin position="99"/>
        <end position="111"/>
    </location>
</feature>
<dbReference type="InterPro" id="IPR011635">
    <property type="entry name" value="CARDB"/>
</dbReference>
<feature type="domain" description="CARDB" evidence="4">
    <location>
        <begin position="558"/>
        <end position="643"/>
    </location>
</feature>
<dbReference type="Pfam" id="PF18962">
    <property type="entry name" value="Por_Secre_tail"/>
    <property type="match status" value="1"/>
</dbReference>
<feature type="signal peptide" evidence="3">
    <location>
        <begin position="1"/>
        <end position="32"/>
    </location>
</feature>
<accession>A0A2G1VVR8</accession>
<dbReference type="Pfam" id="PF07705">
    <property type="entry name" value="CARDB"/>
    <property type="match status" value="1"/>
</dbReference>
<dbReference type="InterPro" id="IPR045474">
    <property type="entry name" value="GEVED"/>
</dbReference>
<evidence type="ECO:0000259" key="4">
    <source>
        <dbReference type="Pfam" id="PF07705"/>
    </source>
</evidence>
<dbReference type="AlphaFoldDB" id="A0A2G1VVR8"/>
<dbReference type="Proteomes" id="UP000229433">
    <property type="component" value="Unassembled WGS sequence"/>
</dbReference>
<evidence type="ECO:0000259" key="6">
    <source>
        <dbReference type="Pfam" id="PF20009"/>
    </source>
</evidence>
<name>A0A2G1VVR8_9FLAO</name>
<gene>
    <name evidence="7" type="ORF">CJ305_01095</name>
</gene>
<proteinExistence type="predicted"/>
<dbReference type="RefSeq" id="WP_099644394.1">
    <property type="nucleotide sequence ID" value="NZ_KZ319287.1"/>
</dbReference>
<reference evidence="7 8" key="1">
    <citation type="submission" date="2017-08" db="EMBL/GenBank/DDBJ databases">
        <title>The whole genome shortgun sequences of strain Leeuwenhoekiella nanhaiensis G18 from the South China Sea.</title>
        <authorList>
            <person name="Liu Q."/>
        </authorList>
    </citation>
    <scope>NUCLEOTIDE SEQUENCE [LARGE SCALE GENOMIC DNA]</scope>
    <source>
        <strain evidence="7 8">G18</strain>
    </source>
</reference>
<feature type="chain" id="PRO_5013585369" description="Secretion system C-terminal sorting domain-containing protein" evidence="3">
    <location>
        <begin position="33"/>
        <end position="1004"/>
    </location>
</feature>
<dbReference type="InterPro" id="IPR026444">
    <property type="entry name" value="Secre_tail"/>
</dbReference>
<evidence type="ECO:0008006" key="9">
    <source>
        <dbReference type="Google" id="ProtNLM"/>
    </source>
</evidence>
<organism evidence="7 8">
    <name type="scientific">Leeuwenhoekiella nanhaiensis</name>
    <dbReference type="NCBI Taxonomy" id="1655491"/>
    <lineage>
        <taxon>Bacteria</taxon>
        <taxon>Pseudomonadati</taxon>
        <taxon>Bacteroidota</taxon>
        <taxon>Flavobacteriia</taxon>
        <taxon>Flavobacteriales</taxon>
        <taxon>Flavobacteriaceae</taxon>
        <taxon>Leeuwenhoekiella</taxon>
    </lineage>
</organism>
<protein>
    <recommendedName>
        <fullName evidence="9">Secretion system C-terminal sorting domain-containing protein</fullName>
    </recommendedName>
</protein>
<feature type="region of interest" description="Disordered" evidence="2">
    <location>
        <begin position="75"/>
        <end position="111"/>
    </location>
</feature>
<keyword evidence="1 3" id="KW-0732">Signal</keyword>
<dbReference type="Gene3D" id="2.60.40.10">
    <property type="entry name" value="Immunoglobulins"/>
    <property type="match status" value="2"/>
</dbReference>
<evidence type="ECO:0000313" key="7">
    <source>
        <dbReference type="EMBL" id="PHQ30855.1"/>
    </source>
</evidence>
<evidence type="ECO:0000259" key="5">
    <source>
        <dbReference type="Pfam" id="PF18962"/>
    </source>
</evidence>
<feature type="domain" description="Secretion system C-terminal sorting" evidence="5">
    <location>
        <begin position="933"/>
        <end position="1003"/>
    </location>
</feature>
<sequence length="1004" mass="109130">MSCTSINKVFKIRAYSILVLSLLLSFKSQTFAQEKLAPSTVGKMEFVREVPSLASQIRNGTFIKAEKLSEVEEINPKRRSANQVVPGKGLPKDGDPLVQAQTTKSKGTQKTYEPEPIRVFEANTATFTPSDPTGAAGPNHYIAGWNSGFKIYDKQGNLLVDEASLGTLFDGNTAGDPIILYDAAADRFVITEFEEENEEDGFENGFNIAICQGSDPVNDGWYVYTMGFETSTFPDYPKYGIWHDGYYITSNINITGGQTNPSDAVFVMERSKMLTGQTDVGFQGFPLPTLRTNGFFSPQFLSVADGNLPASGPATVVFFQDDAWRNVNDDHLKLWSLSVDWVNPANSSISQPAIITTADFNSVFDGGDFSNLPQPAGDNIDAMQGTVMQQAQYRKFAGYNSAIFNFVVNVAPAGGKKAGIRWYELRQTADGQPWEIYQEGTYVSPTGYNAFGASMSFDADGSIGMGYSTVSEDLPVTINFTGRYANDPLGVMSVPETVLATSTGFSFSPRYADYTHLTTDPADGRTFWYISEYFRPQRKDVVGVFKLAPDLTNDVQTIALVNPQDGDLTTTETITVTLRNAGTATQTSFPVSYSVDGGATVTETFTGSLAFNETADFSFSQTANLSTTGQIYSITVTTGLSNDQDTSNDALTVNVQNLWREDVGITSIDNPQSGSGLGSSVPVTVTITNFGVEAQSNFPVFYSINSGNQVTETYTGTVPAQGTATYTFTATEDFSELGTYTITAGTDLPDDKNQTNDMITVDVVNAYCTPFSDCSSFGDGITQINLEGTSITTACSSDGFDADLDTVFNLDIQNNPYTGTLQAGFDGTAYAIFIDLNKNGGFEASERVSNGLIANAATDTDFTLTLPAGVNLDTYRMRIRGLDSAFSGDAQDPCGTMQYGRTNDYSVRIFNSLSVEENIFPDSELVIIETERDQFQISLSTDQTTEKMAVTVYNLLGQKLANNWIENEYGSYKYDLDMSYASSGIYIVRLGNRDGGQSKKIIVR</sequence>
<keyword evidence="8" id="KW-1185">Reference proteome</keyword>
<evidence type="ECO:0000256" key="1">
    <source>
        <dbReference type="ARBA" id="ARBA00022729"/>
    </source>
</evidence>
<evidence type="ECO:0000256" key="3">
    <source>
        <dbReference type="SAM" id="SignalP"/>
    </source>
</evidence>
<dbReference type="OrthoDB" id="1488385at2"/>
<dbReference type="InterPro" id="IPR013783">
    <property type="entry name" value="Ig-like_fold"/>
</dbReference>
<evidence type="ECO:0000256" key="2">
    <source>
        <dbReference type="SAM" id="MobiDB-lite"/>
    </source>
</evidence>
<comment type="caution">
    <text evidence="7">The sequence shown here is derived from an EMBL/GenBank/DDBJ whole genome shotgun (WGS) entry which is preliminary data.</text>
</comment>
<feature type="domain" description="GEVED" evidence="6">
    <location>
        <begin position="830"/>
        <end position="907"/>
    </location>
</feature>
<dbReference type="Pfam" id="PF20009">
    <property type="entry name" value="GEVED"/>
    <property type="match status" value="1"/>
</dbReference>
<dbReference type="EMBL" id="NQXA01000001">
    <property type="protein sequence ID" value="PHQ30855.1"/>
    <property type="molecule type" value="Genomic_DNA"/>
</dbReference>
<dbReference type="NCBIfam" id="TIGR04183">
    <property type="entry name" value="Por_Secre_tail"/>
    <property type="match status" value="1"/>
</dbReference>